<dbReference type="Gene3D" id="2.60.120.10">
    <property type="entry name" value="Jelly Rolls"/>
    <property type="match status" value="4"/>
</dbReference>
<dbReference type="InterPro" id="IPR018490">
    <property type="entry name" value="cNMP-bd_dom_sf"/>
</dbReference>
<dbReference type="InParanoid" id="A0A0G4H595"/>
<dbReference type="AlphaFoldDB" id="A0A0G4H595"/>
<feature type="domain" description="Cyclic nucleotide-binding" evidence="23">
    <location>
        <begin position="494"/>
        <end position="592"/>
    </location>
</feature>
<dbReference type="InterPro" id="IPR017441">
    <property type="entry name" value="Protein_kinase_ATP_BS"/>
</dbReference>
<dbReference type="STRING" id="1169540.A0A0G4H595"/>
<dbReference type="SUPFAM" id="SSF51206">
    <property type="entry name" value="cAMP-binding domain-like"/>
    <property type="match status" value="4"/>
</dbReference>
<dbReference type="SUPFAM" id="SSF56112">
    <property type="entry name" value="Protein kinase-like (PK-like)"/>
    <property type="match status" value="1"/>
</dbReference>
<name>A0A0G4H595_VITBC</name>
<dbReference type="EMBL" id="CDMY01001019">
    <property type="protein sequence ID" value="CEM38956.1"/>
    <property type="molecule type" value="Genomic_DNA"/>
</dbReference>
<keyword evidence="14" id="KW-0460">Magnesium</keyword>
<evidence type="ECO:0000256" key="2">
    <source>
        <dbReference type="ARBA" id="ARBA00004308"/>
    </source>
</evidence>
<dbReference type="PRINTS" id="PR00103">
    <property type="entry name" value="CAMPKINASE"/>
</dbReference>
<dbReference type="PhylomeDB" id="A0A0G4H595"/>
<evidence type="ECO:0000256" key="13">
    <source>
        <dbReference type="ARBA" id="ARBA00022840"/>
    </source>
</evidence>
<dbReference type="GO" id="GO:0004691">
    <property type="term" value="F:cAMP-dependent protein kinase activity"/>
    <property type="evidence" value="ECO:0007669"/>
    <property type="project" value="TreeGrafter"/>
</dbReference>
<dbReference type="GO" id="GO:0005524">
    <property type="term" value="F:ATP binding"/>
    <property type="evidence" value="ECO:0007669"/>
    <property type="project" value="UniProtKB-UniRule"/>
</dbReference>
<dbReference type="Gene3D" id="1.10.510.10">
    <property type="entry name" value="Transferase(Phosphotransferase) domain 1"/>
    <property type="match status" value="1"/>
</dbReference>
<dbReference type="Pfam" id="PF00069">
    <property type="entry name" value="Pkinase"/>
    <property type="match status" value="1"/>
</dbReference>
<dbReference type="InterPro" id="IPR000595">
    <property type="entry name" value="cNMP-bd_dom"/>
</dbReference>
<keyword evidence="9" id="KW-0808">Transferase</keyword>
<keyword evidence="6" id="KW-0963">Cytoplasm</keyword>
<dbReference type="PROSITE" id="PS00108">
    <property type="entry name" value="PROTEIN_KINASE_ST"/>
    <property type="match status" value="1"/>
</dbReference>
<feature type="domain" description="Cyclic nucleotide-binding" evidence="23">
    <location>
        <begin position="367"/>
        <end position="467"/>
    </location>
</feature>
<dbReference type="FunCoup" id="A0A0G4H595">
    <property type="interactions" value="3"/>
</dbReference>
<evidence type="ECO:0000256" key="10">
    <source>
        <dbReference type="ARBA" id="ARBA00022723"/>
    </source>
</evidence>
<keyword evidence="11 20" id="KW-0547">Nucleotide-binding</keyword>
<dbReference type="SMART" id="SM00100">
    <property type="entry name" value="cNMP"/>
    <property type="match status" value="4"/>
</dbReference>
<keyword evidence="7" id="KW-0723">Serine/threonine-protein kinase</keyword>
<dbReference type="PROSITE" id="PS00107">
    <property type="entry name" value="PROTEIN_KINASE_ATP"/>
    <property type="match status" value="1"/>
</dbReference>
<feature type="binding site" evidence="20">
    <location>
        <position position="644"/>
    </location>
    <ligand>
        <name>ATP</name>
        <dbReference type="ChEBI" id="CHEBI:30616"/>
    </ligand>
</feature>
<dbReference type="InterPro" id="IPR018488">
    <property type="entry name" value="cNMP-bd_CS"/>
</dbReference>
<evidence type="ECO:0000256" key="1">
    <source>
        <dbReference type="ARBA" id="ARBA00001946"/>
    </source>
</evidence>
<dbReference type="GO" id="GO:0030553">
    <property type="term" value="F:cGMP binding"/>
    <property type="evidence" value="ECO:0007669"/>
    <property type="project" value="UniProtKB-KW"/>
</dbReference>
<dbReference type="FunFam" id="2.60.120.10:FF:000068">
    <property type="entry name" value="cGMP-dependent protein kinase"/>
    <property type="match status" value="1"/>
</dbReference>
<evidence type="ECO:0000256" key="8">
    <source>
        <dbReference type="ARBA" id="ARBA00022535"/>
    </source>
</evidence>
<evidence type="ECO:0000256" key="21">
    <source>
        <dbReference type="SAM" id="MobiDB-lite"/>
    </source>
</evidence>
<sequence length="927" mass="104249">MGGCLSVNAQPTAANDNSSKHQHQQEPDCLQPQSELNHNSPSLSDNHKQPIVGDPLHMKGVSPTRKQGAQAHAAAAHHGEKEKKNKFVIQPNEMSDAAVEAATERHLQEREKTHHDRSLIKSALKSNLVCSSLNESEMEALCEAMQFFAYKNGEVVCEQGSMGSHFFIVHSGLFDVLISNKVVNQLQRGRGFGELALIHNCPRSATVKAVQDGQLWGVQRATFRNILKQLSSRNFLENRSFLESVKIFDLLTEAQKNMICNALVVETFDKNSIIVREGEKGDCLYIVKQGTLNVTIQGTQVRQLEKGDYFGERALLYDEPRSATITCATPQCICVSIGRELLGKVLGNLQHVLFRNMMFIALQSSSVFQQFTDEQMAKLVEAAAVKNFDPGETILAPETHGAKAKGVRFLIVLEGELKVTGASQGEQSLSRGQCFGEEYVVKPNVVMAHKVEARTASKVALLTASAFAACLGSSDIDSTLDYNNKRAVVKKNYIFRYLSEQQLDRLIKAFRSVKKQNGEVIVRQGEIGTTFYIIKSGEVAITLGGKQIRTCGKNDYFGERALLFNEGRTASVTARGDVELWLVDKTVFKELVQGPMIEHLEDRIRLQDTKIRFEDLVTTRTVGRGTFGTVKLMKHTSGTRFALKCVKRKTVLQLQQQEHIRLEREIMAENDHPFIVKLVRTFKDRNYLYFLTELVTGGELYDAIRKLGLLTRDQAQFYLASMILAIEYLHERNIAYRDLKPENVLLDNQGYIKLIDFGCAKKMVDRSYTLVGTPHYMAPEVILGKGYTLTADHWAFGVCLFEFMCGPLPFGNDAEDQLEIFRDILTGKLMIPPYVTDQDAVNLMKRLLCRLPEVRIGCSINGYKDIKEHAFFKDFDWDKLLGRMYKPPLIPKGEVYAEDAEMGVGAEEEEDDGDIELEAEYDWDKDF</sequence>
<evidence type="ECO:0000256" key="12">
    <source>
        <dbReference type="ARBA" id="ARBA00022777"/>
    </source>
</evidence>
<feature type="compositionally biased region" description="Low complexity" evidence="21">
    <location>
        <begin position="66"/>
        <end position="76"/>
    </location>
</feature>
<gene>
    <name evidence="25" type="ORF">Vbra_10610</name>
</gene>
<dbReference type="InterPro" id="IPR008271">
    <property type="entry name" value="Ser/Thr_kinase_AS"/>
</dbReference>
<evidence type="ECO:0000259" key="24">
    <source>
        <dbReference type="PROSITE" id="PS51285"/>
    </source>
</evidence>
<dbReference type="CDD" id="cd05572">
    <property type="entry name" value="STKc_cGK"/>
    <property type="match status" value="1"/>
</dbReference>
<dbReference type="PROSITE" id="PS00889">
    <property type="entry name" value="CNMP_BINDING_2"/>
    <property type="match status" value="3"/>
</dbReference>
<keyword evidence="15" id="KW-0142">cGMP-binding</keyword>
<evidence type="ECO:0000256" key="9">
    <source>
        <dbReference type="ARBA" id="ARBA00022679"/>
    </source>
</evidence>
<evidence type="ECO:0000256" key="20">
    <source>
        <dbReference type="PROSITE-ProRule" id="PRU10141"/>
    </source>
</evidence>
<dbReference type="InterPro" id="IPR000961">
    <property type="entry name" value="AGC-kinase_C"/>
</dbReference>
<feature type="domain" description="Protein kinase" evidence="22">
    <location>
        <begin position="616"/>
        <end position="872"/>
    </location>
</feature>
<dbReference type="OrthoDB" id="100546at2759"/>
<organism evidence="25 26">
    <name type="scientific">Vitrella brassicaformis (strain CCMP3155)</name>
    <dbReference type="NCBI Taxonomy" id="1169540"/>
    <lineage>
        <taxon>Eukaryota</taxon>
        <taxon>Sar</taxon>
        <taxon>Alveolata</taxon>
        <taxon>Colpodellida</taxon>
        <taxon>Vitrellaceae</taxon>
        <taxon>Vitrella</taxon>
    </lineage>
</organism>
<evidence type="ECO:0000256" key="18">
    <source>
        <dbReference type="ARBA" id="ARBA00047298"/>
    </source>
</evidence>
<comment type="subcellular location">
    <subcellularLocation>
        <location evidence="3">Cytoplasm</location>
    </subcellularLocation>
    <subcellularLocation>
        <location evidence="2">Endomembrane system</location>
    </subcellularLocation>
</comment>
<dbReference type="InterPro" id="IPR011009">
    <property type="entry name" value="Kinase-like_dom_sf"/>
</dbReference>
<dbReference type="InterPro" id="IPR000719">
    <property type="entry name" value="Prot_kinase_dom"/>
</dbReference>
<feature type="domain" description="Cyclic nucleotide-binding" evidence="23">
    <location>
        <begin position="247"/>
        <end position="347"/>
    </location>
</feature>
<feature type="domain" description="AGC-kinase C-terminal" evidence="24">
    <location>
        <begin position="873"/>
        <end position="927"/>
    </location>
</feature>
<accession>A0A0G4H595</accession>
<comment type="cofactor">
    <cofactor evidence="1">
        <name>Mg(2+)</name>
        <dbReference type="ChEBI" id="CHEBI:18420"/>
    </cofactor>
</comment>
<keyword evidence="16" id="KW-0472">Membrane</keyword>
<dbReference type="Gene3D" id="3.30.200.20">
    <property type="entry name" value="Phosphorylase Kinase, domain 1"/>
    <property type="match status" value="1"/>
</dbReference>
<dbReference type="OMA" id="ESCLADC"/>
<dbReference type="PROSITE" id="PS50011">
    <property type="entry name" value="PROTEIN_KINASE_DOM"/>
    <property type="match status" value="1"/>
</dbReference>
<evidence type="ECO:0000313" key="26">
    <source>
        <dbReference type="Proteomes" id="UP000041254"/>
    </source>
</evidence>
<evidence type="ECO:0000256" key="15">
    <source>
        <dbReference type="ARBA" id="ARBA00022992"/>
    </source>
</evidence>
<feature type="domain" description="Cyclic nucleotide-binding" evidence="23">
    <location>
        <begin position="129"/>
        <end position="244"/>
    </location>
</feature>
<feature type="compositionally biased region" description="Polar residues" evidence="21">
    <location>
        <begin position="7"/>
        <end position="17"/>
    </location>
</feature>
<keyword evidence="12" id="KW-0418">Kinase</keyword>
<dbReference type="PROSITE" id="PS50042">
    <property type="entry name" value="CNMP_BINDING_3"/>
    <property type="match status" value="4"/>
</dbReference>
<dbReference type="PANTHER" id="PTHR24353:SF37">
    <property type="entry name" value="CAMP-DEPENDENT PROTEIN KINASE CATALYTIC SUBUNIT PRKX"/>
    <property type="match status" value="1"/>
</dbReference>
<dbReference type="EC" id="2.7.11.12" evidence="5"/>
<keyword evidence="26" id="KW-1185">Reference proteome</keyword>
<evidence type="ECO:0000256" key="4">
    <source>
        <dbReference type="ARBA" id="ARBA00006352"/>
    </source>
</evidence>
<dbReference type="Proteomes" id="UP000041254">
    <property type="component" value="Unassembled WGS sequence"/>
</dbReference>
<protein>
    <recommendedName>
        <fullName evidence="17">cGMP-dependent protein kinase</fullName>
        <ecNumber evidence="5">2.7.11.12</ecNumber>
    </recommendedName>
</protein>
<evidence type="ECO:0000256" key="19">
    <source>
        <dbReference type="ARBA" id="ARBA00047462"/>
    </source>
</evidence>
<evidence type="ECO:0000256" key="6">
    <source>
        <dbReference type="ARBA" id="ARBA00022490"/>
    </source>
</evidence>
<evidence type="ECO:0000259" key="22">
    <source>
        <dbReference type="PROSITE" id="PS50011"/>
    </source>
</evidence>
<evidence type="ECO:0000256" key="11">
    <source>
        <dbReference type="ARBA" id="ARBA00022741"/>
    </source>
</evidence>
<evidence type="ECO:0000256" key="17">
    <source>
        <dbReference type="ARBA" id="ARBA00024113"/>
    </source>
</evidence>
<dbReference type="PROSITE" id="PS51285">
    <property type="entry name" value="AGC_KINASE_CTER"/>
    <property type="match status" value="1"/>
</dbReference>
<dbReference type="SMART" id="SM00220">
    <property type="entry name" value="S_TKc"/>
    <property type="match status" value="1"/>
</dbReference>
<dbReference type="CDD" id="cd00038">
    <property type="entry name" value="CAP_ED"/>
    <property type="match status" value="4"/>
</dbReference>
<dbReference type="PROSITE" id="PS00888">
    <property type="entry name" value="CNMP_BINDING_1"/>
    <property type="match status" value="2"/>
</dbReference>
<dbReference type="GO" id="GO:0005737">
    <property type="term" value="C:cytoplasm"/>
    <property type="evidence" value="ECO:0007669"/>
    <property type="project" value="UniProtKB-SubCell"/>
</dbReference>
<keyword evidence="8" id="KW-0140">cGMP</keyword>
<comment type="catalytic activity">
    <reaction evidence="18">
        <text>L-threonyl-[protein] + ATP = O-phospho-L-threonyl-[protein] + ADP + H(+)</text>
        <dbReference type="Rhea" id="RHEA:46608"/>
        <dbReference type="Rhea" id="RHEA-COMP:11060"/>
        <dbReference type="Rhea" id="RHEA-COMP:11605"/>
        <dbReference type="ChEBI" id="CHEBI:15378"/>
        <dbReference type="ChEBI" id="CHEBI:30013"/>
        <dbReference type="ChEBI" id="CHEBI:30616"/>
        <dbReference type="ChEBI" id="CHEBI:61977"/>
        <dbReference type="ChEBI" id="CHEBI:456216"/>
        <dbReference type="EC" id="2.7.11.12"/>
    </reaction>
</comment>
<comment type="catalytic activity">
    <reaction evidence="19">
        <text>L-seryl-[protein] + ATP = O-phospho-L-seryl-[protein] + ADP + H(+)</text>
        <dbReference type="Rhea" id="RHEA:17989"/>
        <dbReference type="Rhea" id="RHEA-COMP:9863"/>
        <dbReference type="Rhea" id="RHEA-COMP:11604"/>
        <dbReference type="ChEBI" id="CHEBI:15378"/>
        <dbReference type="ChEBI" id="CHEBI:29999"/>
        <dbReference type="ChEBI" id="CHEBI:30616"/>
        <dbReference type="ChEBI" id="CHEBI:83421"/>
        <dbReference type="ChEBI" id="CHEBI:456216"/>
        <dbReference type="EC" id="2.7.11.12"/>
    </reaction>
</comment>
<evidence type="ECO:0000256" key="7">
    <source>
        <dbReference type="ARBA" id="ARBA00022527"/>
    </source>
</evidence>
<dbReference type="PANTHER" id="PTHR24353">
    <property type="entry name" value="CYCLIC NUCLEOTIDE-DEPENDENT PROTEIN KINASE"/>
    <property type="match status" value="1"/>
</dbReference>
<dbReference type="GO" id="GO:0005952">
    <property type="term" value="C:cAMP-dependent protein kinase complex"/>
    <property type="evidence" value="ECO:0007669"/>
    <property type="project" value="TreeGrafter"/>
</dbReference>
<evidence type="ECO:0000259" key="23">
    <source>
        <dbReference type="PROSITE" id="PS50042"/>
    </source>
</evidence>
<reference evidence="25 26" key="1">
    <citation type="submission" date="2014-11" db="EMBL/GenBank/DDBJ databases">
        <authorList>
            <person name="Zhu J."/>
            <person name="Qi W."/>
            <person name="Song R."/>
        </authorList>
    </citation>
    <scope>NUCLEOTIDE SEQUENCE [LARGE SCALE GENOMIC DNA]</scope>
</reference>
<keyword evidence="13 20" id="KW-0067">ATP-binding</keyword>
<evidence type="ECO:0000256" key="14">
    <source>
        <dbReference type="ARBA" id="ARBA00022842"/>
    </source>
</evidence>
<dbReference type="VEuPathDB" id="CryptoDB:Vbra_10610"/>
<evidence type="ECO:0000256" key="16">
    <source>
        <dbReference type="ARBA" id="ARBA00023136"/>
    </source>
</evidence>
<feature type="region of interest" description="Disordered" evidence="21">
    <location>
        <begin position="1"/>
        <end position="84"/>
    </location>
</feature>
<dbReference type="GO" id="GO:0046872">
    <property type="term" value="F:metal ion binding"/>
    <property type="evidence" value="ECO:0007669"/>
    <property type="project" value="UniProtKB-KW"/>
</dbReference>
<evidence type="ECO:0000256" key="3">
    <source>
        <dbReference type="ARBA" id="ARBA00004496"/>
    </source>
</evidence>
<dbReference type="InterPro" id="IPR014710">
    <property type="entry name" value="RmlC-like_jellyroll"/>
</dbReference>
<dbReference type="GO" id="GO:0004692">
    <property type="term" value="F:cGMP-dependent protein kinase activity"/>
    <property type="evidence" value="ECO:0007669"/>
    <property type="project" value="UniProtKB-EC"/>
</dbReference>
<dbReference type="GO" id="GO:0012505">
    <property type="term" value="C:endomembrane system"/>
    <property type="evidence" value="ECO:0007669"/>
    <property type="project" value="UniProtKB-SubCell"/>
</dbReference>
<feature type="compositionally biased region" description="Polar residues" evidence="21">
    <location>
        <begin position="31"/>
        <end position="44"/>
    </location>
</feature>
<dbReference type="FunFam" id="1.10.510.10:FF:000210">
    <property type="entry name" value="Non-specific serine/threonine protein kinase"/>
    <property type="match status" value="1"/>
</dbReference>
<evidence type="ECO:0000256" key="5">
    <source>
        <dbReference type="ARBA" id="ARBA00012428"/>
    </source>
</evidence>
<keyword evidence="10" id="KW-0479">Metal-binding</keyword>
<dbReference type="Pfam" id="PF00027">
    <property type="entry name" value="cNMP_binding"/>
    <property type="match status" value="3"/>
</dbReference>
<dbReference type="InterPro" id="IPR035014">
    <property type="entry name" value="STKc_cGK"/>
</dbReference>
<proteinExistence type="inferred from homology"/>
<comment type="similarity">
    <text evidence="4">Belongs to the protein kinase superfamily. AGC Ser/Thr protein kinase family. cGMP subfamily.</text>
</comment>
<evidence type="ECO:0000313" key="25">
    <source>
        <dbReference type="EMBL" id="CEM38956.1"/>
    </source>
</evidence>